<dbReference type="InterPro" id="IPR009003">
    <property type="entry name" value="Peptidase_S1_PA"/>
</dbReference>
<gene>
    <name evidence="2" type="ORF">G5B46_08715</name>
</gene>
<protein>
    <recommendedName>
        <fullName evidence="1">Nal1 C-terminal domain-containing protein</fullName>
    </recommendedName>
</protein>
<comment type="caution">
    <text evidence="2">The sequence shown here is derived from an EMBL/GenBank/DDBJ whole genome shotgun (WGS) entry which is preliminary data.</text>
</comment>
<dbReference type="Pfam" id="PF25819">
    <property type="entry name" value="Nal1_C"/>
    <property type="match status" value="1"/>
</dbReference>
<organism evidence="2">
    <name type="scientific">Caulobacter sp. 602-2</name>
    <dbReference type="NCBI Taxonomy" id="2710887"/>
    <lineage>
        <taxon>Bacteria</taxon>
        <taxon>Pseudomonadati</taxon>
        <taxon>Pseudomonadota</taxon>
        <taxon>Alphaproteobacteria</taxon>
        <taxon>Caulobacterales</taxon>
        <taxon>Caulobacteraceae</taxon>
        <taxon>Caulobacter</taxon>
    </lineage>
</organism>
<dbReference type="SUPFAM" id="SSF50494">
    <property type="entry name" value="Trypsin-like serine proteases"/>
    <property type="match status" value="1"/>
</dbReference>
<proteinExistence type="predicted"/>
<dbReference type="RefSeq" id="WP_165257832.1">
    <property type="nucleotide sequence ID" value="NZ_JAAKGT010000003.1"/>
</dbReference>
<name>A0A6G4QWI1_9CAUL</name>
<dbReference type="InterPro" id="IPR057904">
    <property type="entry name" value="Nal1_C"/>
</dbReference>
<accession>A0A6G4QWI1</accession>
<evidence type="ECO:0000313" key="2">
    <source>
        <dbReference type="EMBL" id="NGM49684.1"/>
    </source>
</evidence>
<dbReference type="AlphaFoldDB" id="A0A6G4QWI1"/>
<sequence>MIGQSSSYQRDLDSFGAHVCDEGAFHALWHGFEALRQDHAAGRVAAVSVGLGLRAAEGGQAPKPSIVLQVAQDAQAFQAPSMLAGLPVHVEEVGKILAGPQPMAAAAAPFTRSFARPPCGVSIAPLHTNYSGTLGFYVRNQGEPSQRPLMVSCRHVLDPELNGFVGGPDVQQQSFEDGNVSQSTIARLSYAGVLSAGGQTPQADVAAAEVSVAVDPRIMTGVGSFAPIVMPAVAPAPLARVRKSGRTSGATMGVIDLVMAQIRVEYGNGESCLFTDCVTVADDQAPFFLPGDTGALLTNETYQPIGMLFALTEGQRRQAFAHRIDVVLSALNAAAGPGAAFEIVTGG</sequence>
<evidence type="ECO:0000259" key="1">
    <source>
        <dbReference type="Pfam" id="PF25819"/>
    </source>
</evidence>
<reference evidence="2" key="1">
    <citation type="submission" date="2020-02" db="EMBL/GenBank/DDBJ databases">
        <authorList>
            <person name="Gao J."/>
            <person name="Sun J."/>
        </authorList>
    </citation>
    <scope>NUCLEOTIDE SEQUENCE</scope>
    <source>
        <strain evidence="2">602-2</strain>
    </source>
</reference>
<dbReference type="EMBL" id="JAAKGT010000003">
    <property type="protein sequence ID" value="NGM49684.1"/>
    <property type="molecule type" value="Genomic_DNA"/>
</dbReference>
<feature type="domain" description="Nal1 C-terminal" evidence="1">
    <location>
        <begin position="240"/>
        <end position="314"/>
    </location>
</feature>